<accession>A0A7W3JGB5</accession>
<dbReference type="GO" id="GO:0016301">
    <property type="term" value="F:kinase activity"/>
    <property type="evidence" value="ECO:0007669"/>
    <property type="project" value="UniProtKB-UniRule"/>
</dbReference>
<dbReference type="RefSeq" id="WP_244289877.1">
    <property type="nucleotide sequence ID" value="NZ_BAAAHR010000002.1"/>
</dbReference>
<dbReference type="InterPro" id="IPR016477">
    <property type="entry name" value="Fructo-/Ketosamine-3-kinase"/>
</dbReference>
<protein>
    <submittedName>
        <fullName evidence="2">Fructosamine kinase</fullName>
    </submittedName>
    <submittedName>
        <fullName evidence="3">Fructosamine-3-kinase</fullName>
    </submittedName>
</protein>
<gene>
    <name evidence="3" type="ORF">FB463_000571</name>
    <name evidence="2" type="ORF">FFA01_28350</name>
</gene>
<dbReference type="Gene3D" id="1.10.510.10">
    <property type="entry name" value="Transferase(Phosphotransferase) domain 1"/>
    <property type="match status" value="1"/>
</dbReference>
<dbReference type="Pfam" id="PF03881">
    <property type="entry name" value="Fructosamin_kin"/>
    <property type="match status" value="1"/>
</dbReference>
<keyword evidence="1 3" id="KW-0418">Kinase</keyword>
<name>A0A7W3JGB5_9MICO</name>
<comment type="similarity">
    <text evidence="1">Belongs to the fructosamine kinase family.</text>
</comment>
<reference evidence="2 4" key="1">
    <citation type="submission" date="2019-07" db="EMBL/GenBank/DDBJ databases">
        <title>Whole genome shotgun sequence of Frigoribacterium faeni NBRC 103066.</title>
        <authorList>
            <person name="Hosoyama A."/>
            <person name="Uohara A."/>
            <person name="Ohji S."/>
            <person name="Ichikawa N."/>
        </authorList>
    </citation>
    <scope>NUCLEOTIDE SEQUENCE [LARGE SCALE GENOMIC DNA]</scope>
    <source>
        <strain evidence="2 4">NBRC 103066</strain>
    </source>
</reference>
<keyword evidence="4" id="KW-1185">Reference proteome</keyword>
<dbReference type="AlphaFoldDB" id="A0A7W3JGB5"/>
<evidence type="ECO:0000313" key="4">
    <source>
        <dbReference type="Proteomes" id="UP000321154"/>
    </source>
</evidence>
<organism evidence="3 5">
    <name type="scientific">Frigoribacterium faeni</name>
    <dbReference type="NCBI Taxonomy" id="145483"/>
    <lineage>
        <taxon>Bacteria</taxon>
        <taxon>Bacillati</taxon>
        <taxon>Actinomycetota</taxon>
        <taxon>Actinomycetes</taxon>
        <taxon>Micrococcales</taxon>
        <taxon>Microbacteriaceae</taxon>
        <taxon>Frigoribacterium</taxon>
    </lineage>
</organism>
<dbReference type="InterPro" id="IPR011009">
    <property type="entry name" value="Kinase-like_dom_sf"/>
</dbReference>
<dbReference type="SUPFAM" id="SSF56112">
    <property type="entry name" value="Protein kinase-like (PK-like)"/>
    <property type="match status" value="1"/>
</dbReference>
<dbReference type="PANTHER" id="PTHR12149:SF8">
    <property type="entry name" value="PROTEIN-RIBULOSAMINE 3-KINASE"/>
    <property type="match status" value="1"/>
</dbReference>
<reference evidence="3 5" key="2">
    <citation type="submission" date="2020-07" db="EMBL/GenBank/DDBJ databases">
        <title>Sequencing the genomes of 1000 actinobacteria strains.</title>
        <authorList>
            <person name="Klenk H.-P."/>
        </authorList>
    </citation>
    <scope>NUCLEOTIDE SEQUENCE [LARGE SCALE GENOMIC DNA]</scope>
    <source>
        <strain evidence="3 5">DSM 10309</strain>
    </source>
</reference>
<evidence type="ECO:0000256" key="1">
    <source>
        <dbReference type="PIRNR" id="PIRNR006221"/>
    </source>
</evidence>
<dbReference type="PIRSF" id="PIRSF006221">
    <property type="entry name" value="Ketosamine-3-kinase"/>
    <property type="match status" value="1"/>
</dbReference>
<sequence length="260" mass="27489">MSPYTKQRPDAPDGFFEAEAAGLAWIAEAVPRGGARVVGVQAASPGRIDLDTVHEVRPTREAARAFGAALAVTHGTGAEAFGAPPAGYDGPCFIGRRPLTVVPTDAWGRFYAEQRVLPYAEAAADAGNLDPAGLHTVRRVCDVVAGGAFDDDEPPARLHGDLWGGNVLFDDGGAVLIDPAAHGGHRETDLAMLALFGLPHLQDVLEGYDERAPLREGWRRRVPLHQLHPLAVHAAGHGPSYGSALVRAAEATLREVRGRS</sequence>
<keyword evidence="1" id="KW-0808">Transferase</keyword>
<dbReference type="EMBL" id="BJUV01000042">
    <property type="protein sequence ID" value="GEK84526.1"/>
    <property type="molecule type" value="Genomic_DNA"/>
</dbReference>
<evidence type="ECO:0000313" key="5">
    <source>
        <dbReference type="Proteomes" id="UP000522688"/>
    </source>
</evidence>
<dbReference type="Proteomes" id="UP000522688">
    <property type="component" value="Unassembled WGS sequence"/>
</dbReference>
<dbReference type="Gene3D" id="1.20.1270.240">
    <property type="match status" value="1"/>
</dbReference>
<dbReference type="Gene3D" id="3.30.200.20">
    <property type="entry name" value="Phosphorylase Kinase, domain 1"/>
    <property type="match status" value="1"/>
</dbReference>
<dbReference type="EMBL" id="JACGWW010000001">
    <property type="protein sequence ID" value="MBA8812347.1"/>
    <property type="molecule type" value="Genomic_DNA"/>
</dbReference>
<dbReference type="Proteomes" id="UP000321154">
    <property type="component" value="Unassembled WGS sequence"/>
</dbReference>
<evidence type="ECO:0000313" key="3">
    <source>
        <dbReference type="EMBL" id="MBA8812347.1"/>
    </source>
</evidence>
<evidence type="ECO:0000313" key="2">
    <source>
        <dbReference type="EMBL" id="GEK84526.1"/>
    </source>
</evidence>
<proteinExistence type="inferred from homology"/>
<dbReference type="PANTHER" id="PTHR12149">
    <property type="entry name" value="FRUCTOSAMINE 3 KINASE-RELATED PROTEIN"/>
    <property type="match status" value="1"/>
</dbReference>
<comment type="caution">
    <text evidence="3">The sequence shown here is derived from an EMBL/GenBank/DDBJ whole genome shotgun (WGS) entry which is preliminary data.</text>
</comment>